<dbReference type="Proteomes" id="UP000036987">
    <property type="component" value="Unassembled WGS sequence"/>
</dbReference>
<sequence>MLSLRTSGKCLIQVRTDRISVRWKHQHNNLSDVLFKILIREELTS</sequence>
<protein>
    <submittedName>
        <fullName evidence="1">Uncharacterized protein</fullName>
    </submittedName>
</protein>
<gene>
    <name evidence="1" type="ORF">ZOSMA_23G00960</name>
</gene>
<name>A0A0K9PHI7_ZOSMR</name>
<evidence type="ECO:0000313" key="1">
    <source>
        <dbReference type="EMBL" id="KMZ68439.1"/>
    </source>
</evidence>
<evidence type="ECO:0000313" key="2">
    <source>
        <dbReference type="Proteomes" id="UP000036987"/>
    </source>
</evidence>
<dbReference type="AlphaFoldDB" id="A0A0K9PHI7"/>
<accession>A0A0K9PHI7</accession>
<organism evidence="1 2">
    <name type="scientific">Zostera marina</name>
    <name type="common">Eelgrass</name>
    <dbReference type="NCBI Taxonomy" id="29655"/>
    <lineage>
        <taxon>Eukaryota</taxon>
        <taxon>Viridiplantae</taxon>
        <taxon>Streptophyta</taxon>
        <taxon>Embryophyta</taxon>
        <taxon>Tracheophyta</taxon>
        <taxon>Spermatophyta</taxon>
        <taxon>Magnoliopsida</taxon>
        <taxon>Liliopsida</taxon>
        <taxon>Zosteraceae</taxon>
        <taxon>Zostera</taxon>
    </lineage>
</organism>
<keyword evidence="2" id="KW-1185">Reference proteome</keyword>
<dbReference type="EMBL" id="LFYR01000839">
    <property type="protein sequence ID" value="KMZ68439.1"/>
    <property type="molecule type" value="Genomic_DNA"/>
</dbReference>
<comment type="caution">
    <text evidence="1">The sequence shown here is derived from an EMBL/GenBank/DDBJ whole genome shotgun (WGS) entry which is preliminary data.</text>
</comment>
<reference evidence="2" key="1">
    <citation type="journal article" date="2016" name="Nature">
        <title>The genome of the seagrass Zostera marina reveals angiosperm adaptation to the sea.</title>
        <authorList>
            <person name="Olsen J.L."/>
            <person name="Rouze P."/>
            <person name="Verhelst B."/>
            <person name="Lin Y.-C."/>
            <person name="Bayer T."/>
            <person name="Collen J."/>
            <person name="Dattolo E."/>
            <person name="De Paoli E."/>
            <person name="Dittami S."/>
            <person name="Maumus F."/>
            <person name="Michel G."/>
            <person name="Kersting A."/>
            <person name="Lauritano C."/>
            <person name="Lohaus R."/>
            <person name="Toepel M."/>
            <person name="Tonon T."/>
            <person name="Vanneste K."/>
            <person name="Amirebrahimi M."/>
            <person name="Brakel J."/>
            <person name="Bostroem C."/>
            <person name="Chovatia M."/>
            <person name="Grimwood J."/>
            <person name="Jenkins J.W."/>
            <person name="Jueterbock A."/>
            <person name="Mraz A."/>
            <person name="Stam W.T."/>
            <person name="Tice H."/>
            <person name="Bornberg-Bauer E."/>
            <person name="Green P.J."/>
            <person name="Pearson G.A."/>
            <person name="Procaccini G."/>
            <person name="Duarte C.M."/>
            <person name="Schmutz J."/>
            <person name="Reusch T.B.H."/>
            <person name="Van de Peer Y."/>
        </authorList>
    </citation>
    <scope>NUCLEOTIDE SEQUENCE [LARGE SCALE GENOMIC DNA]</scope>
    <source>
        <strain evidence="2">cv. Finnish</strain>
    </source>
</reference>
<proteinExistence type="predicted"/>